<evidence type="ECO:0000313" key="3">
    <source>
        <dbReference type="Proteomes" id="UP001165065"/>
    </source>
</evidence>
<evidence type="ECO:0000313" key="2">
    <source>
        <dbReference type="EMBL" id="GMI46015.1"/>
    </source>
</evidence>
<keyword evidence="1" id="KW-0812">Transmembrane</keyword>
<comment type="caution">
    <text evidence="2">The sequence shown here is derived from an EMBL/GenBank/DDBJ whole genome shotgun (WGS) entry which is preliminary data.</text>
</comment>
<reference evidence="3" key="1">
    <citation type="journal article" date="2023" name="Commun. Biol.">
        <title>Genome analysis of Parmales, the sister group of diatoms, reveals the evolutionary specialization of diatoms from phago-mixotrophs to photoautotrophs.</title>
        <authorList>
            <person name="Ban H."/>
            <person name="Sato S."/>
            <person name="Yoshikawa S."/>
            <person name="Yamada K."/>
            <person name="Nakamura Y."/>
            <person name="Ichinomiya M."/>
            <person name="Sato N."/>
            <person name="Blanc-Mathieu R."/>
            <person name="Endo H."/>
            <person name="Kuwata A."/>
            <person name="Ogata H."/>
        </authorList>
    </citation>
    <scope>NUCLEOTIDE SEQUENCE [LARGE SCALE GENOMIC DNA]</scope>
</reference>
<dbReference type="OrthoDB" id="10266266at2759"/>
<accession>A0A9W7LCE5</accession>
<gene>
    <name evidence="2" type="ORF">TrCOL_g12732</name>
</gene>
<protein>
    <submittedName>
        <fullName evidence="2">Uncharacterized protein</fullName>
    </submittedName>
</protein>
<feature type="transmembrane region" description="Helical" evidence="1">
    <location>
        <begin position="12"/>
        <end position="28"/>
    </location>
</feature>
<organism evidence="2 3">
    <name type="scientific">Triparma columacea</name>
    <dbReference type="NCBI Taxonomy" id="722753"/>
    <lineage>
        <taxon>Eukaryota</taxon>
        <taxon>Sar</taxon>
        <taxon>Stramenopiles</taxon>
        <taxon>Ochrophyta</taxon>
        <taxon>Bolidophyceae</taxon>
        <taxon>Parmales</taxon>
        <taxon>Triparmaceae</taxon>
        <taxon>Triparma</taxon>
    </lineage>
</organism>
<evidence type="ECO:0000256" key="1">
    <source>
        <dbReference type="SAM" id="Phobius"/>
    </source>
</evidence>
<name>A0A9W7LCE5_9STRA</name>
<keyword evidence="1" id="KW-1133">Transmembrane helix</keyword>
<keyword evidence="3" id="KW-1185">Reference proteome</keyword>
<feature type="transmembrane region" description="Helical" evidence="1">
    <location>
        <begin position="35"/>
        <end position="53"/>
    </location>
</feature>
<dbReference type="AlphaFoldDB" id="A0A9W7LCE5"/>
<keyword evidence="1" id="KW-0472">Membrane</keyword>
<dbReference type="EMBL" id="BRYA01000276">
    <property type="protein sequence ID" value="GMI46015.1"/>
    <property type="molecule type" value="Genomic_DNA"/>
</dbReference>
<proteinExistence type="predicted"/>
<feature type="transmembrane region" description="Helical" evidence="1">
    <location>
        <begin position="73"/>
        <end position="91"/>
    </location>
</feature>
<sequence>MTTHLEISTHFNALFMIIVGALKALGFLRHYLSPLAGSLEFIGGIMLLIHIISPNPSLPKQRYVTVNNLKNNLDVQGCICNLLALGIILSTGKRRSPVCWIMTILNLGIVSNRSGGSRGVMGFAVAGLIGGFTSGVIARVAGVDIEVS</sequence>
<dbReference type="Proteomes" id="UP001165065">
    <property type="component" value="Unassembled WGS sequence"/>
</dbReference>
<feature type="transmembrane region" description="Helical" evidence="1">
    <location>
        <begin position="121"/>
        <end position="142"/>
    </location>
</feature>